<feature type="domain" description="ABC transporter" evidence="6">
    <location>
        <begin position="40"/>
        <end position="267"/>
    </location>
</feature>
<evidence type="ECO:0000256" key="2">
    <source>
        <dbReference type="ARBA" id="ARBA00022475"/>
    </source>
</evidence>
<dbReference type="CDD" id="cd03230">
    <property type="entry name" value="ABC_DR_subfamily_A"/>
    <property type="match status" value="1"/>
</dbReference>
<evidence type="ECO:0000256" key="4">
    <source>
        <dbReference type="ARBA" id="ARBA00022840"/>
    </source>
</evidence>
<dbReference type="SUPFAM" id="SSF52540">
    <property type="entry name" value="P-loop containing nucleoside triphosphate hydrolases"/>
    <property type="match status" value="1"/>
</dbReference>
<evidence type="ECO:0000313" key="8">
    <source>
        <dbReference type="Proteomes" id="UP000295129"/>
    </source>
</evidence>
<dbReference type="Proteomes" id="UP000295129">
    <property type="component" value="Unassembled WGS sequence"/>
</dbReference>
<dbReference type="GO" id="GO:0005524">
    <property type="term" value="F:ATP binding"/>
    <property type="evidence" value="ECO:0007669"/>
    <property type="project" value="UniProtKB-KW"/>
</dbReference>
<evidence type="ECO:0000313" key="7">
    <source>
        <dbReference type="EMBL" id="TDN48117.1"/>
    </source>
</evidence>
<evidence type="ECO:0000256" key="1">
    <source>
        <dbReference type="ARBA" id="ARBA00022448"/>
    </source>
</evidence>
<gene>
    <name evidence="7" type="ORF">C7389_11621</name>
</gene>
<dbReference type="PANTHER" id="PTHR42939">
    <property type="entry name" value="ABC TRANSPORTER ATP-BINDING PROTEIN ALBC-RELATED"/>
    <property type="match status" value="1"/>
</dbReference>
<dbReference type="InterPro" id="IPR051782">
    <property type="entry name" value="ABC_Transporter_VariousFunc"/>
</dbReference>
<dbReference type="PROSITE" id="PS00211">
    <property type="entry name" value="ABC_TRANSPORTER_1"/>
    <property type="match status" value="1"/>
</dbReference>
<dbReference type="Gene3D" id="3.40.50.300">
    <property type="entry name" value="P-loop containing nucleotide triphosphate hydrolases"/>
    <property type="match status" value="1"/>
</dbReference>
<comment type="caution">
    <text evidence="7">The sequence shown here is derived from an EMBL/GenBank/DDBJ whole genome shotgun (WGS) entry which is preliminary data.</text>
</comment>
<dbReference type="InterPro" id="IPR003593">
    <property type="entry name" value="AAA+_ATPase"/>
</dbReference>
<evidence type="ECO:0000256" key="3">
    <source>
        <dbReference type="ARBA" id="ARBA00022741"/>
    </source>
</evidence>
<keyword evidence="2" id="KW-1003">Cell membrane</keyword>
<dbReference type="InterPro" id="IPR027417">
    <property type="entry name" value="P-loop_NTPase"/>
</dbReference>
<keyword evidence="4 7" id="KW-0067">ATP-binding</keyword>
<dbReference type="GO" id="GO:0016887">
    <property type="term" value="F:ATP hydrolysis activity"/>
    <property type="evidence" value="ECO:0007669"/>
    <property type="project" value="InterPro"/>
</dbReference>
<dbReference type="SMART" id="SM00382">
    <property type="entry name" value="AAA"/>
    <property type="match status" value="1"/>
</dbReference>
<sequence length="337" mass="35782">MPNASSGAGADPLATAAAEQHPGAQATEATEAAGTTDAVVTVRGVRKHYGAVHAVDGVDLDIRRGELFGLIGHNGAGKSTLFKMMLGLVPASAGEIRIGGVAVGGRDFRAARRAVGYLPENVVLYDNLTGLETLHFFARLKGAAAADCAPALERVGLAQAARRRVREYSKGMRQRLGFAQALLGKPRLLFLDEPTTGLDPEAIRDFYATLRELRAEGVTMVLTSHILAEIQERVDRLAIMAAGKVQALGTVQALRERMDLPLNIELRVAAVEIAAVRAALAGLPLLAVGDCEGGLALQCRRELKMAVLEALTMLAGRVSDIRVREPSLEDVFFGFAD</sequence>
<evidence type="ECO:0000259" key="6">
    <source>
        <dbReference type="PROSITE" id="PS50893"/>
    </source>
</evidence>
<dbReference type="AlphaFoldDB" id="A0A4R6DSR5"/>
<keyword evidence="3" id="KW-0547">Nucleotide-binding</keyword>
<keyword evidence="2" id="KW-0472">Membrane</keyword>
<dbReference type="PROSITE" id="PS50893">
    <property type="entry name" value="ABC_TRANSPORTER_2"/>
    <property type="match status" value="1"/>
</dbReference>
<dbReference type="EMBL" id="SNVV01000016">
    <property type="protein sequence ID" value="TDN48117.1"/>
    <property type="molecule type" value="Genomic_DNA"/>
</dbReference>
<evidence type="ECO:0000256" key="5">
    <source>
        <dbReference type="SAM" id="MobiDB-lite"/>
    </source>
</evidence>
<dbReference type="OrthoDB" id="9804819at2"/>
<accession>A0A4R6DSR5</accession>
<keyword evidence="8" id="KW-1185">Reference proteome</keyword>
<protein>
    <submittedName>
        <fullName evidence="7">Cu-processing system ATP-binding protein</fullName>
    </submittedName>
</protein>
<reference evidence="7 8" key="1">
    <citation type="submission" date="2019-03" db="EMBL/GenBank/DDBJ databases">
        <title>Genomic Encyclopedia of Type Strains, Phase IV (KMG-IV): sequencing the most valuable type-strain genomes for metagenomic binning, comparative biology and taxonomic classification.</title>
        <authorList>
            <person name="Goeker M."/>
        </authorList>
    </citation>
    <scope>NUCLEOTIDE SEQUENCE [LARGE SCALE GENOMIC DNA]</scope>
    <source>
        <strain evidence="7 8">DSM 12121</strain>
    </source>
</reference>
<dbReference type="Pfam" id="PF00005">
    <property type="entry name" value="ABC_tran"/>
    <property type="match status" value="1"/>
</dbReference>
<feature type="region of interest" description="Disordered" evidence="5">
    <location>
        <begin position="1"/>
        <end position="33"/>
    </location>
</feature>
<name>A0A4R6DSR5_9RHOO</name>
<feature type="compositionally biased region" description="Low complexity" evidence="5">
    <location>
        <begin position="8"/>
        <end position="18"/>
    </location>
</feature>
<dbReference type="PANTHER" id="PTHR42939:SF1">
    <property type="entry name" value="ABC TRANSPORTER ATP-BINDING PROTEIN ALBC-RELATED"/>
    <property type="match status" value="1"/>
</dbReference>
<dbReference type="InterPro" id="IPR017871">
    <property type="entry name" value="ABC_transporter-like_CS"/>
</dbReference>
<dbReference type="InterPro" id="IPR003439">
    <property type="entry name" value="ABC_transporter-like_ATP-bd"/>
</dbReference>
<keyword evidence="1" id="KW-0813">Transport</keyword>
<proteinExistence type="predicted"/>
<organism evidence="7 8">
    <name type="scientific">Azoarcus indigens</name>
    <dbReference type="NCBI Taxonomy" id="29545"/>
    <lineage>
        <taxon>Bacteria</taxon>
        <taxon>Pseudomonadati</taxon>
        <taxon>Pseudomonadota</taxon>
        <taxon>Betaproteobacteria</taxon>
        <taxon>Rhodocyclales</taxon>
        <taxon>Zoogloeaceae</taxon>
        <taxon>Azoarcus</taxon>
    </lineage>
</organism>